<evidence type="ECO:0000313" key="1">
    <source>
        <dbReference type="EMBL" id="MYL20866.1"/>
    </source>
</evidence>
<protein>
    <submittedName>
        <fullName evidence="1">DUF4867 family protein</fullName>
    </submittedName>
</protein>
<comment type="caution">
    <text evidence="1">The sequence shown here is derived from an EMBL/GenBank/DDBJ whole genome shotgun (WGS) entry which is preliminary data.</text>
</comment>
<dbReference type="Pfam" id="PF16161">
    <property type="entry name" value="DUF4867"/>
    <property type="match status" value="1"/>
</dbReference>
<dbReference type="EMBL" id="WMET01000003">
    <property type="protein sequence ID" value="MYL20866.1"/>
    <property type="molecule type" value="Genomic_DNA"/>
</dbReference>
<name>A0A845DTY9_9BACI</name>
<accession>A0A845DTY9</accession>
<reference evidence="1 2" key="1">
    <citation type="submission" date="2019-11" db="EMBL/GenBank/DDBJ databases">
        <title>Genome sequences of 17 halophilic strains isolated from different environments.</title>
        <authorList>
            <person name="Furrow R.E."/>
        </authorList>
    </citation>
    <scope>NUCLEOTIDE SEQUENCE [LARGE SCALE GENOMIC DNA]</scope>
    <source>
        <strain evidence="1 2">22511_23_Filter</strain>
    </source>
</reference>
<sequence length="228" mass="25788">MLKTIQNCNEGLEIQHIDEESFHLFGRVHDNFPKDRLIAKMKDVSIPTEGNVYEPANLRLETAGDKEIIENAYYGGMPVQIGYCVGQNSHLGGLEFHMGSEFNIAVTDMVLLIGHFNDIKDHTFSTEHLRAFFVPEGYVVELFQTTLHLAPCKVSEEGFKTIVILPEGTNTPLSHAAAEQDPLLFKRNKWLLSHKEHQRFVSEGAHVGIKGPNVFVNYLMEREGGRQR</sequence>
<dbReference type="Proteomes" id="UP000460949">
    <property type="component" value="Unassembled WGS sequence"/>
</dbReference>
<dbReference type="AlphaFoldDB" id="A0A845DTY9"/>
<dbReference type="InterPro" id="IPR032358">
    <property type="entry name" value="DUF4867"/>
</dbReference>
<evidence type="ECO:0000313" key="2">
    <source>
        <dbReference type="Proteomes" id="UP000460949"/>
    </source>
</evidence>
<proteinExistence type="predicted"/>
<dbReference type="RefSeq" id="WP_160838048.1">
    <property type="nucleotide sequence ID" value="NZ_WMET01000003.1"/>
</dbReference>
<gene>
    <name evidence="1" type="ORF">GLW04_13265</name>
</gene>
<organism evidence="1 2">
    <name type="scientific">Halobacillus litoralis</name>
    <dbReference type="NCBI Taxonomy" id="45668"/>
    <lineage>
        <taxon>Bacteria</taxon>
        <taxon>Bacillati</taxon>
        <taxon>Bacillota</taxon>
        <taxon>Bacilli</taxon>
        <taxon>Bacillales</taxon>
        <taxon>Bacillaceae</taxon>
        <taxon>Halobacillus</taxon>
    </lineage>
</organism>